<dbReference type="EMBL" id="CATQJA010002655">
    <property type="protein sequence ID" value="CAJ0579129.1"/>
    <property type="molecule type" value="Genomic_DNA"/>
</dbReference>
<evidence type="ECO:0000256" key="6">
    <source>
        <dbReference type="ARBA" id="ARBA00024338"/>
    </source>
</evidence>
<dbReference type="Proteomes" id="UP001177023">
    <property type="component" value="Unassembled WGS sequence"/>
</dbReference>
<feature type="transmembrane region" description="Helical" evidence="7">
    <location>
        <begin position="317"/>
        <end position="338"/>
    </location>
</feature>
<feature type="transmembrane region" description="Helical" evidence="7">
    <location>
        <begin position="344"/>
        <end position="361"/>
    </location>
</feature>
<feature type="transmembrane region" description="Helical" evidence="7">
    <location>
        <begin position="111"/>
        <end position="135"/>
    </location>
</feature>
<dbReference type="PANTHER" id="PTHR23505">
    <property type="entry name" value="SPINSTER"/>
    <property type="match status" value="1"/>
</dbReference>
<proteinExistence type="inferred from homology"/>
<dbReference type="CDD" id="cd17328">
    <property type="entry name" value="MFS_spinster_like"/>
    <property type="match status" value="1"/>
</dbReference>
<dbReference type="InterPro" id="IPR020846">
    <property type="entry name" value="MFS_dom"/>
</dbReference>
<feature type="non-terminal residue" evidence="9">
    <location>
        <position position="482"/>
    </location>
</feature>
<feature type="transmembrane region" description="Helical" evidence="7">
    <location>
        <begin position="19"/>
        <end position="39"/>
    </location>
</feature>
<evidence type="ECO:0000256" key="3">
    <source>
        <dbReference type="ARBA" id="ARBA00022692"/>
    </source>
</evidence>
<feature type="transmembrane region" description="Helical" evidence="7">
    <location>
        <begin position="147"/>
        <end position="172"/>
    </location>
</feature>
<keyword evidence="5 7" id="KW-0472">Membrane</keyword>
<evidence type="ECO:0000313" key="10">
    <source>
        <dbReference type="Proteomes" id="UP001177023"/>
    </source>
</evidence>
<dbReference type="GO" id="GO:0022857">
    <property type="term" value="F:transmembrane transporter activity"/>
    <property type="evidence" value="ECO:0007669"/>
    <property type="project" value="InterPro"/>
</dbReference>
<dbReference type="InterPro" id="IPR036259">
    <property type="entry name" value="MFS_trans_sf"/>
</dbReference>
<dbReference type="PANTHER" id="PTHR23505:SF79">
    <property type="entry name" value="PROTEIN SPINSTER"/>
    <property type="match status" value="1"/>
</dbReference>
<accession>A0AA36D3B5</accession>
<evidence type="ECO:0000313" key="9">
    <source>
        <dbReference type="EMBL" id="CAJ0579129.1"/>
    </source>
</evidence>
<comment type="similarity">
    <text evidence="6">Belongs to the major facilitator superfamily. Spinster (TC 2.A.1.49) family.</text>
</comment>
<feature type="transmembrane region" description="Helical" evidence="7">
    <location>
        <begin position="277"/>
        <end position="297"/>
    </location>
</feature>
<evidence type="ECO:0000259" key="8">
    <source>
        <dbReference type="PROSITE" id="PS50850"/>
    </source>
</evidence>
<dbReference type="GO" id="GO:0016020">
    <property type="term" value="C:membrane"/>
    <property type="evidence" value="ECO:0007669"/>
    <property type="project" value="UniProtKB-SubCell"/>
</dbReference>
<comment type="caution">
    <text evidence="9">The sequence shown here is derived from an EMBL/GenBank/DDBJ whole genome shotgun (WGS) entry which is preliminary data.</text>
</comment>
<keyword evidence="3 7" id="KW-0812">Transmembrane</keyword>
<feature type="transmembrane region" description="Helical" evidence="7">
    <location>
        <begin position="59"/>
        <end position="79"/>
    </location>
</feature>
<evidence type="ECO:0000256" key="1">
    <source>
        <dbReference type="ARBA" id="ARBA00004141"/>
    </source>
</evidence>
<feature type="transmembrane region" description="Helical" evidence="7">
    <location>
        <begin position="86"/>
        <end position="105"/>
    </location>
</feature>
<keyword evidence="10" id="KW-1185">Reference proteome</keyword>
<dbReference type="SUPFAM" id="SSF103473">
    <property type="entry name" value="MFS general substrate transporter"/>
    <property type="match status" value="1"/>
</dbReference>
<evidence type="ECO:0000256" key="4">
    <source>
        <dbReference type="ARBA" id="ARBA00022989"/>
    </source>
</evidence>
<comment type="subcellular location">
    <subcellularLocation>
        <location evidence="1">Membrane</location>
        <topology evidence="1">Multi-pass membrane protein</topology>
    </subcellularLocation>
</comment>
<reference evidence="9" key="1">
    <citation type="submission" date="2023-06" db="EMBL/GenBank/DDBJ databases">
        <authorList>
            <person name="Delattre M."/>
        </authorList>
    </citation>
    <scope>NUCLEOTIDE SEQUENCE</scope>
    <source>
        <strain evidence="9">AF72</strain>
    </source>
</reference>
<evidence type="ECO:0000256" key="5">
    <source>
        <dbReference type="ARBA" id="ARBA00023136"/>
    </source>
</evidence>
<feature type="domain" description="Major facilitator superfamily (MFS) profile" evidence="8">
    <location>
        <begin position="21"/>
        <end position="450"/>
    </location>
</feature>
<evidence type="ECO:0000256" key="7">
    <source>
        <dbReference type="SAM" id="Phobius"/>
    </source>
</evidence>
<protein>
    <recommendedName>
        <fullName evidence="8">Major facilitator superfamily (MFS) profile domain-containing protein</fullName>
    </recommendedName>
</protein>
<keyword evidence="4 7" id="KW-1133">Transmembrane helix</keyword>
<keyword evidence="2" id="KW-0813">Transport</keyword>
<feature type="transmembrane region" description="Helical" evidence="7">
    <location>
        <begin position="229"/>
        <end position="249"/>
    </location>
</feature>
<feature type="transmembrane region" description="Helical" evidence="7">
    <location>
        <begin position="422"/>
        <end position="445"/>
    </location>
</feature>
<organism evidence="9 10">
    <name type="scientific">Mesorhabditis spiculigera</name>
    <dbReference type="NCBI Taxonomy" id="96644"/>
    <lineage>
        <taxon>Eukaryota</taxon>
        <taxon>Metazoa</taxon>
        <taxon>Ecdysozoa</taxon>
        <taxon>Nematoda</taxon>
        <taxon>Chromadorea</taxon>
        <taxon>Rhabditida</taxon>
        <taxon>Rhabditina</taxon>
        <taxon>Rhabditomorpha</taxon>
        <taxon>Rhabditoidea</taxon>
        <taxon>Rhabditidae</taxon>
        <taxon>Mesorhabditinae</taxon>
        <taxon>Mesorhabditis</taxon>
    </lineage>
</organism>
<dbReference type="InterPro" id="IPR011701">
    <property type="entry name" value="MFS"/>
</dbReference>
<evidence type="ECO:0000256" key="2">
    <source>
        <dbReference type="ARBA" id="ARBA00022448"/>
    </source>
</evidence>
<dbReference type="Gene3D" id="1.20.1250.20">
    <property type="entry name" value="MFS general substrate transporter like domains"/>
    <property type="match status" value="1"/>
</dbReference>
<sequence>MDDTEVQVEPVQQNNSKKYVVVMALLFVNLLNYMDRFTIAGILSELQAYFDMNDKEAGMLQTVFIVFYMFCAPLCGYLGDRYNRKLIMISGLIIWILAVLSSSFVTKNHYWVFLFLRGVVGIGEASYSTVAPTIIADIFTGSARSTVLMIFYFAVPVGSGMGYIGGAYVSLWLGGWQWGIRFTPVLGFFCLLLLIFCVEEPARGAADHAHLATSSVKEDMKYLWSIKTFRLNTIAFTCVVFAVGALSWWTPTLISHAYAIQHGIDVVPPSEKASVSLVFGLITCCAGIVGVVVGSTVAQAWREGRWGFKATHTADTFVCATGSLLAMPFLYICLVTAAHHITTAWVLMFFGVTCMCLNWSVNMDMLMYTVVANRRATATAIQTLLSHLLGDATSPYVIGNISDMLRGDSTTQIDAFFALQKALFITAFVLVASGGFYLWASFYIVDDHHRAKEAMGVTDEWAEDADDVETLIRDVRHHNSDE</sequence>
<name>A0AA36D3B5_9BILA</name>
<dbReference type="Pfam" id="PF07690">
    <property type="entry name" value="MFS_1"/>
    <property type="match status" value="1"/>
</dbReference>
<dbReference type="InterPro" id="IPR044770">
    <property type="entry name" value="MFS_spinster-like"/>
</dbReference>
<feature type="transmembrane region" description="Helical" evidence="7">
    <location>
        <begin position="178"/>
        <end position="198"/>
    </location>
</feature>
<dbReference type="AlphaFoldDB" id="A0AA36D3B5"/>
<dbReference type="PROSITE" id="PS50850">
    <property type="entry name" value="MFS"/>
    <property type="match status" value="1"/>
</dbReference>
<gene>
    <name evidence="9" type="ORF">MSPICULIGERA_LOCUS17359</name>
</gene>